<evidence type="ECO:0000313" key="2">
    <source>
        <dbReference type="EMBL" id="EFP06677.1"/>
    </source>
</evidence>
<dbReference type="OrthoDB" id="5904264at2759"/>
<protein>
    <recommendedName>
        <fullName evidence="1">F-box domain-containing protein</fullName>
    </recommendedName>
</protein>
<proteinExistence type="predicted"/>
<evidence type="ECO:0000259" key="1">
    <source>
        <dbReference type="PROSITE" id="PS50181"/>
    </source>
</evidence>
<dbReference type="InParanoid" id="E3MPW9"/>
<name>E3MPW9_CAERE</name>
<feature type="domain" description="F-box" evidence="1">
    <location>
        <begin position="2"/>
        <end position="49"/>
    </location>
</feature>
<dbReference type="AlphaFoldDB" id="E3MPW9"/>
<keyword evidence="3" id="KW-1185">Reference proteome</keyword>
<organism evidence="3">
    <name type="scientific">Caenorhabditis remanei</name>
    <name type="common">Caenorhabditis vulgaris</name>
    <dbReference type="NCBI Taxonomy" id="31234"/>
    <lineage>
        <taxon>Eukaryota</taxon>
        <taxon>Metazoa</taxon>
        <taxon>Ecdysozoa</taxon>
        <taxon>Nematoda</taxon>
        <taxon>Chromadorea</taxon>
        <taxon>Rhabditida</taxon>
        <taxon>Rhabditina</taxon>
        <taxon>Rhabditomorpha</taxon>
        <taxon>Rhabditoidea</taxon>
        <taxon>Rhabditidae</taxon>
        <taxon>Peloderinae</taxon>
        <taxon>Caenorhabditis</taxon>
    </lineage>
</organism>
<dbReference type="PANTHER" id="PTHR21503:SF8">
    <property type="entry name" value="F-BOX ASSOCIATED DOMAIN-CONTAINING PROTEIN-RELATED"/>
    <property type="match status" value="1"/>
</dbReference>
<dbReference type="OMA" id="RIRINCE"/>
<evidence type="ECO:0000313" key="3">
    <source>
        <dbReference type="Proteomes" id="UP000008281"/>
    </source>
</evidence>
<dbReference type="PANTHER" id="PTHR21503">
    <property type="entry name" value="F-BOX-CONTAINING HYPOTHETICAL PROTEIN C.ELEGANS"/>
    <property type="match status" value="1"/>
</dbReference>
<accession>E3MPW9</accession>
<dbReference type="HOGENOM" id="CLU_040220_0_2_1"/>
<dbReference type="Proteomes" id="UP000008281">
    <property type="component" value="Unassembled WGS sequence"/>
</dbReference>
<dbReference type="Pfam" id="PF00646">
    <property type="entry name" value="F-box"/>
    <property type="match status" value="1"/>
</dbReference>
<dbReference type="InterPro" id="IPR001810">
    <property type="entry name" value="F-box_dom"/>
</dbReference>
<dbReference type="PROSITE" id="PS50181">
    <property type="entry name" value="FBOX"/>
    <property type="match status" value="1"/>
</dbReference>
<gene>
    <name evidence="2" type="ORF">CRE_12101</name>
</gene>
<dbReference type="EMBL" id="DS268464">
    <property type="protein sequence ID" value="EFP06677.1"/>
    <property type="molecule type" value="Genomic_DNA"/>
</dbReference>
<reference evidence="2" key="1">
    <citation type="submission" date="2007-07" db="EMBL/GenBank/DDBJ databases">
        <title>PCAP assembly of the Caenorhabditis remanei genome.</title>
        <authorList>
            <consortium name="The Caenorhabditis remanei Sequencing Consortium"/>
            <person name="Wilson R.K."/>
        </authorList>
    </citation>
    <scope>NUCLEOTIDE SEQUENCE [LARGE SCALE GENOMIC DNA]</scope>
    <source>
        <strain evidence="2">PB4641</strain>
    </source>
</reference>
<sequence length="345" mass="39954">MPIPFLKLPYLIQREVLKQLEFDDIFMMSLCSRKVKIMIQSVSINVDKLIYVLSDHAILVSVGYHGRFQRPQDVIILERVEAIPRESRIRINCEIECRYTTRRITDVIKVYLGYLSWEEDMFLKAFQGHMNSLFQNQPDNTVVAGSTNALYNSTGISNVNNADIFIKESDVLNTSQLEDFMNFHPTLNSIHLMFPFTGPPLTSESKIMKINGLSVHNSGQRTSELMANFCKQYLNLTIATYDLNDWKQSLRKWKRKEAYGNLKAVITCTLQPNFVLDFDVFAAEFNLQEWDGERKPKNYRLDTTISHIQSEEFDCSKWFDMQQDGGGKWASILLGPNVIDFVVWD</sequence>